<gene>
    <name evidence="2" type="primary">LOC114340612</name>
</gene>
<reference evidence="2" key="1">
    <citation type="submission" date="2025-08" db="UniProtKB">
        <authorList>
            <consortium name="RefSeq"/>
        </authorList>
    </citation>
    <scope>IDENTIFICATION</scope>
    <source>
        <tissue evidence="2">Whole insect</tissue>
    </source>
</reference>
<dbReference type="InParanoid" id="A0A6P7GCS2"/>
<evidence type="ECO:0000313" key="2">
    <source>
        <dbReference type="RefSeq" id="XP_028147186.1"/>
    </source>
</evidence>
<dbReference type="RefSeq" id="XP_028147186.1">
    <property type="nucleotide sequence ID" value="XM_028291385.1"/>
</dbReference>
<keyword evidence="1" id="KW-0812">Transmembrane</keyword>
<feature type="non-terminal residue" evidence="2">
    <location>
        <position position="1"/>
    </location>
</feature>
<accession>A0A6P7GCS2</accession>
<evidence type="ECO:0000256" key="1">
    <source>
        <dbReference type="SAM" id="Phobius"/>
    </source>
</evidence>
<proteinExistence type="predicted"/>
<keyword evidence="1" id="KW-1133">Transmembrane helix</keyword>
<name>A0A6P7GCS2_DIAVI</name>
<feature type="transmembrane region" description="Helical" evidence="1">
    <location>
        <begin position="37"/>
        <end position="60"/>
    </location>
</feature>
<sequence length="64" mass="7467">VVVRYLTKRYIGEYSSNVDFLYKHNVTFDTLLTEVEIMDTSMCAVSMIYINIFIILILIWSPGI</sequence>
<organism evidence="2">
    <name type="scientific">Diabrotica virgifera virgifera</name>
    <name type="common">western corn rootworm</name>
    <dbReference type="NCBI Taxonomy" id="50390"/>
    <lineage>
        <taxon>Eukaryota</taxon>
        <taxon>Metazoa</taxon>
        <taxon>Ecdysozoa</taxon>
        <taxon>Arthropoda</taxon>
        <taxon>Hexapoda</taxon>
        <taxon>Insecta</taxon>
        <taxon>Pterygota</taxon>
        <taxon>Neoptera</taxon>
        <taxon>Endopterygota</taxon>
        <taxon>Coleoptera</taxon>
        <taxon>Polyphaga</taxon>
        <taxon>Cucujiformia</taxon>
        <taxon>Chrysomeloidea</taxon>
        <taxon>Chrysomelidae</taxon>
        <taxon>Galerucinae</taxon>
        <taxon>Diabroticina</taxon>
        <taxon>Diabroticites</taxon>
        <taxon>Diabrotica</taxon>
    </lineage>
</organism>
<protein>
    <submittedName>
        <fullName evidence="2">Ras-related and estrogen-regulated growth inhibitor-like</fullName>
    </submittedName>
</protein>
<keyword evidence="1" id="KW-0472">Membrane</keyword>
<dbReference type="AlphaFoldDB" id="A0A6P7GCS2"/>